<name>A0A285WZS5_9FLAO</name>
<keyword evidence="2" id="KW-1185">Reference proteome</keyword>
<proteinExistence type="predicted"/>
<evidence type="ECO:0000313" key="1">
    <source>
        <dbReference type="EMBL" id="SOC78621.1"/>
    </source>
</evidence>
<reference evidence="2" key="1">
    <citation type="submission" date="2017-09" db="EMBL/GenBank/DDBJ databases">
        <authorList>
            <person name="Varghese N."/>
            <person name="Submissions S."/>
        </authorList>
    </citation>
    <scope>NUCLEOTIDE SEQUENCE [LARGE SCALE GENOMIC DNA]</scope>
    <source>
        <strain evidence="2">CGMCC 1.12641</strain>
    </source>
</reference>
<organism evidence="1 2">
    <name type="scientific">Salinimicrobium sediminis</name>
    <dbReference type="NCBI Taxonomy" id="1343891"/>
    <lineage>
        <taxon>Bacteria</taxon>
        <taxon>Pseudomonadati</taxon>
        <taxon>Bacteroidota</taxon>
        <taxon>Flavobacteriia</taxon>
        <taxon>Flavobacteriales</taxon>
        <taxon>Flavobacteriaceae</taxon>
        <taxon>Salinimicrobium</taxon>
    </lineage>
</organism>
<dbReference type="AlphaFoldDB" id="A0A285WZS5"/>
<accession>A0A285WZS5</accession>
<gene>
    <name evidence="1" type="ORF">SAMN06296241_0133</name>
</gene>
<evidence type="ECO:0008006" key="3">
    <source>
        <dbReference type="Google" id="ProtNLM"/>
    </source>
</evidence>
<dbReference type="EMBL" id="OCMF01000001">
    <property type="protein sequence ID" value="SOC78621.1"/>
    <property type="molecule type" value="Genomic_DNA"/>
</dbReference>
<dbReference type="Gene3D" id="3.40.630.30">
    <property type="match status" value="1"/>
</dbReference>
<sequence length="232" mass="27234">MANFTCFFLRYLGVTFFNPPEGLNCSQFFIFRQNLSPLDKQQIIRNVAILLQEIPTSMEIVKDDSKSNQRFHYLAKYMVEKAIEKDALITSEDGKGIAILFRTNSKDKNFWKDLITDLKLAWNVTGIKKGLKAMKVQEYVKAQRPKEGDYLYCWFWGILTDARGSDDAKTAYDMKNQFFVIAKDLQLPIYAETRNRRISLAYQRYGFEMFNEWNHPSGDKMYFLRYSPPAKD</sequence>
<protein>
    <recommendedName>
        <fullName evidence="3">N-acetyltransferase domain-containing protein</fullName>
    </recommendedName>
</protein>
<evidence type="ECO:0000313" key="2">
    <source>
        <dbReference type="Proteomes" id="UP000219193"/>
    </source>
</evidence>
<dbReference type="Proteomes" id="UP000219193">
    <property type="component" value="Unassembled WGS sequence"/>
</dbReference>